<gene>
    <name evidence="9" type="primary">Ces1c_3</name>
    <name evidence="9" type="ORF">FJT64_002787</name>
</gene>
<feature type="domain" description="Carboxylesterase type B" evidence="8">
    <location>
        <begin position="105"/>
        <end position="575"/>
    </location>
</feature>
<name>A0A6A4WKH5_AMPAM</name>
<organism evidence="9 10">
    <name type="scientific">Amphibalanus amphitrite</name>
    <name type="common">Striped barnacle</name>
    <name type="synonym">Balanus amphitrite</name>
    <dbReference type="NCBI Taxonomy" id="1232801"/>
    <lineage>
        <taxon>Eukaryota</taxon>
        <taxon>Metazoa</taxon>
        <taxon>Ecdysozoa</taxon>
        <taxon>Arthropoda</taxon>
        <taxon>Crustacea</taxon>
        <taxon>Multicrustacea</taxon>
        <taxon>Cirripedia</taxon>
        <taxon>Thoracica</taxon>
        <taxon>Thoracicalcarea</taxon>
        <taxon>Balanomorpha</taxon>
        <taxon>Balanoidea</taxon>
        <taxon>Balanidae</taxon>
        <taxon>Amphibalaninae</taxon>
        <taxon>Amphibalanus</taxon>
    </lineage>
</organism>
<keyword evidence="10" id="KW-1185">Reference proteome</keyword>
<evidence type="ECO:0000256" key="4">
    <source>
        <dbReference type="ARBA" id="ARBA00023180"/>
    </source>
</evidence>
<dbReference type="InterPro" id="IPR019826">
    <property type="entry name" value="Carboxylesterase_B_AS"/>
</dbReference>
<dbReference type="EMBL" id="VIIS01000858">
    <property type="protein sequence ID" value="KAF0304304.1"/>
    <property type="molecule type" value="Genomic_DNA"/>
</dbReference>
<evidence type="ECO:0000256" key="5">
    <source>
        <dbReference type="RuleBase" id="RU361235"/>
    </source>
</evidence>
<dbReference type="PANTHER" id="PTHR11559">
    <property type="entry name" value="CARBOXYLESTERASE"/>
    <property type="match status" value="1"/>
</dbReference>
<keyword evidence="7" id="KW-0812">Transmembrane</keyword>
<reference evidence="9 10" key="1">
    <citation type="submission" date="2019-07" db="EMBL/GenBank/DDBJ databases">
        <title>Draft genome assembly of a fouling barnacle, Amphibalanus amphitrite (Darwin, 1854): The first reference genome for Thecostraca.</title>
        <authorList>
            <person name="Kim W."/>
        </authorList>
    </citation>
    <scope>NUCLEOTIDE SEQUENCE [LARGE SCALE GENOMIC DNA]</scope>
    <source>
        <strain evidence="9">SNU_AA5</strain>
        <tissue evidence="9">Soma without cirri and trophi</tissue>
    </source>
</reference>
<dbReference type="SUPFAM" id="SSF53474">
    <property type="entry name" value="alpha/beta-Hydrolases"/>
    <property type="match status" value="1"/>
</dbReference>
<keyword evidence="4" id="KW-0325">Glycoprotein</keyword>
<evidence type="ECO:0000313" key="10">
    <source>
        <dbReference type="Proteomes" id="UP000440578"/>
    </source>
</evidence>
<proteinExistence type="inferred from homology"/>
<keyword evidence="2" id="KW-0719">Serine esterase</keyword>
<feature type="signal peptide" evidence="5">
    <location>
        <begin position="1"/>
        <end position="22"/>
    </location>
</feature>
<evidence type="ECO:0000256" key="1">
    <source>
        <dbReference type="ARBA" id="ARBA00005964"/>
    </source>
</evidence>
<dbReference type="AlphaFoldDB" id="A0A6A4WKH5"/>
<protein>
    <recommendedName>
        <fullName evidence="5">Carboxylic ester hydrolase</fullName>
        <ecNumber evidence="5">3.1.1.-</ecNumber>
    </recommendedName>
</protein>
<keyword evidence="5" id="KW-0732">Signal</keyword>
<evidence type="ECO:0000313" key="9">
    <source>
        <dbReference type="EMBL" id="KAF0304304.1"/>
    </source>
</evidence>
<dbReference type="EC" id="3.1.1.-" evidence="5"/>
<dbReference type="OrthoDB" id="3200163at2759"/>
<evidence type="ECO:0000256" key="7">
    <source>
        <dbReference type="SAM" id="Phobius"/>
    </source>
</evidence>
<keyword evidence="3 5" id="KW-0378">Hydrolase</keyword>
<sequence length="664" mass="72509">MRCQLSVQLAVVCLAVAGPGSALPRPAEADWDEGVPQYRPEDLVRPPRGVTLPLAPAVNLTEGTVNGLVYTIDHGRTFLAYQGIPFGEPPTGINRFKVGDAPEIQSPTGANRFKAPVKKGYYGDLNATYPSYNCPQSGIQGPGTEDCLYLNVYTTKLPEDLEGPLLPVMVFIYGGGFTTGGSSLYYPDRLQRNKDIVVVTPHYRLGVLGSFTTLTDEAPGNLGLLDQVLALQWVQDNIDAFGGDPDRVTIFGESAGGASVSLLLVSPLAKGLFHAAIAESGSAVADWAYNSDPLVTGRALATKAGCPLEQTALLQCLRDMTAQQLVRLGDDFSPDTISEQNRFLPKDPVELITEGNFNKVPTIHGTNKNEGSFIFGLMYNDYLKENNLINDTDFLKNDCIQKMLYTFHINDPTGGVSQSIADNYFYYVDSWDVNTMYPGLEDLTGLFGMKAGAQTMAQLLAEAGVPSWMYSFEYRGRKRLSMAHFFFMGRDRLPFDTGVTHADELIYLFPFPLMTGLNEEETQVSHTMTDMWTNFAIHHDPTPANSDLTRWPQVSEGGAYLQIAATAAVKHDYSQTFDVAVQERVNGSVTTPAPTSPSPPASSSSEPSWQHEMERLTDQRDTYRDTTIGLAVLAGVGALLLIVTVTRLRRGSESGRSPKTFPVS</sequence>
<comment type="caution">
    <text evidence="9">The sequence shown here is derived from an EMBL/GenBank/DDBJ whole genome shotgun (WGS) entry which is preliminary data.</text>
</comment>
<accession>A0A6A4WKH5</accession>
<dbReference type="GO" id="GO:0052689">
    <property type="term" value="F:carboxylic ester hydrolase activity"/>
    <property type="evidence" value="ECO:0007669"/>
    <property type="project" value="UniProtKB-KW"/>
</dbReference>
<feature type="domain" description="Carboxylesterase type B" evidence="8">
    <location>
        <begin position="56"/>
        <end position="101"/>
    </location>
</feature>
<dbReference type="InterPro" id="IPR002018">
    <property type="entry name" value="CarbesteraseB"/>
</dbReference>
<evidence type="ECO:0000256" key="6">
    <source>
        <dbReference type="SAM" id="MobiDB-lite"/>
    </source>
</evidence>
<evidence type="ECO:0000256" key="2">
    <source>
        <dbReference type="ARBA" id="ARBA00022487"/>
    </source>
</evidence>
<keyword evidence="7" id="KW-0472">Membrane</keyword>
<feature type="chain" id="PRO_5025717484" description="Carboxylic ester hydrolase" evidence="5">
    <location>
        <begin position="23"/>
        <end position="664"/>
    </location>
</feature>
<comment type="similarity">
    <text evidence="1 5">Belongs to the type-B carboxylesterase/lipase family.</text>
</comment>
<dbReference type="InterPro" id="IPR029058">
    <property type="entry name" value="AB_hydrolase_fold"/>
</dbReference>
<keyword evidence="7" id="KW-1133">Transmembrane helix</keyword>
<dbReference type="Pfam" id="PF00135">
    <property type="entry name" value="COesterase"/>
    <property type="match status" value="2"/>
</dbReference>
<dbReference type="Proteomes" id="UP000440578">
    <property type="component" value="Unassembled WGS sequence"/>
</dbReference>
<evidence type="ECO:0000256" key="3">
    <source>
        <dbReference type="ARBA" id="ARBA00022801"/>
    </source>
</evidence>
<feature type="region of interest" description="Disordered" evidence="6">
    <location>
        <begin position="588"/>
        <end position="614"/>
    </location>
</feature>
<feature type="transmembrane region" description="Helical" evidence="7">
    <location>
        <begin position="628"/>
        <end position="648"/>
    </location>
</feature>
<dbReference type="Gene3D" id="3.40.50.1820">
    <property type="entry name" value="alpha/beta hydrolase"/>
    <property type="match status" value="1"/>
</dbReference>
<dbReference type="PROSITE" id="PS00122">
    <property type="entry name" value="CARBOXYLESTERASE_B_1"/>
    <property type="match status" value="1"/>
</dbReference>
<dbReference type="InterPro" id="IPR050309">
    <property type="entry name" value="Type-B_Carboxylest/Lipase"/>
</dbReference>
<evidence type="ECO:0000259" key="8">
    <source>
        <dbReference type="Pfam" id="PF00135"/>
    </source>
</evidence>